<proteinExistence type="inferred from homology"/>
<dbReference type="RefSeq" id="WP_093921779.1">
    <property type="nucleotide sequence ID" value="NZ_FONW01000021.1"/>
</dbReference>
<dbReference type="GO" id="GO:0008270">
    <property type="term" value="F:zinc ion binding"/>
    <property type="evidence" value="ECO:0007669"/>
    <property type="project" value="InterPro"/>
</dbReference>
<dbReference type="AlphaFoldDB" id="A0A1I2MN81"/>
<dbReference type="PANTHER" id="PTHR11644">
    <property type="entry name" value="CYTIDINE DEAMINASE"/>
    <property type="match status" value="1"/>
</dbReference>
<dbReference type="Gene3D" id="3.40.140.10">
    <property type="entry name" value="Cytidine Deaminase, domain 2"/>
    <property type="match status" value="1"/>
</dbReference>
<dbReference type="InterPro" id="IPR016193">
    <property type="entry name" value="Cytidine_deaminase-like"/>
</dbReference>
<name>A0A1I2MN81_9BACT</name>
<evidence type="ECO:0000313" key="6">
    <source>
        <dbReference type="EMBL" id="SFF90591.1"/>
    </source>
</evidence>
<keyword evidence="4" id="KW-0862">Zinc</keyword>
<reference evidence="6 7" key="1">
    <citation type="submission" date="2016-10" db="EMBL/GenBank/DDBJ databases">
        <authorList>
            <person name="de Groot N.N."/>
        </authorList>
    </citation>
    <scope>NUCLEOTIDE SEQUENCE [LARGE SCALE GENOMIC DNA]</scope>
    <source>
        <strain evidence="6 7">CGMCC 1.9156</strain>
    </source>
</reference>
<dbReference type="InterPro" id="IPR050202">
    <property type="entry name" value="Cyt/Deoxycyt_deaminase"/>
</dbReference>
<dbReference type="InterPro" id="IPR002125">
    <property type="entry name" value="CMP_dCMP_dom"/>
</dbReference>
<keyword evidence="2" id="KW-0479">Metal-binding</keyword>
<dbReference type="CDD" id="cd01283">
    <property type="entry name" value="cytidine_deaminase"/>
    <property type="match status" value="1"/>
</dbReference>
<dbReference type="GO" id="GO:0005829">
    <property type="term" value="C:cytosol"/>
    <property type="evidence" value="ECO:0007669"/>
    <property type="project" value="TreeGrafter"/>
</dbReference>
<dbReference type="Pfam" id="PF00383">
    <property type="entry name" value="dCMP_cyt_deam_1"/>
    <property type="match status" value="1"/>
</dbReference>
<dbReference type="InterPro" id="IPR016192">
    <property type="entry name" value="APOBEC/CMP_deaminase_Zn-bd"/>
</dbReference>
<dbReference type="EMBL" id="FONW01000021">
    <property type="protein sequence ID" value="SFF90591.1"/>
    <property type="molecule type" value="Genomic_DNA"/>
</dbReference>
<dbReference type="GO" id="GO:0072527">
    <property type="term" value="P:pyrimidine-containing compound metabolic process"/>
    <property type="evidence" value="ECO:0007669"/>
    <property type="project" value="UniProtKB-ARBA"/>
</dbReference>
<dbReference type="PROSITE" id="PS51747">
    <property type="entry name" value="CYT_DCMP_DEAMINASES_2"/>
    <property type="match status" value="1"/>
</dbReference>
<evidence type="ECO:0000256" key="4">
    <source>
        <dbReference type="ARBA" id="ARBA00022833"/>
    </source>
</evidence>
<dbReference type="SUPFAM" id="SSF53927">
    <property type="entry name" value="Cytidine deaminase-like"/>
    <property type="match status" value="1"/>
</dbReference>
<dbReference type="GO" id="GO:0004126">
    <property type="term" value="F:cytidine deaminase activity"/>
    <property type="evidence" value="ECO:0007669"/>
    <property type="project" value="TreeGrafter"/>
</dbReference>
<dbReference type="STRING" id="655355.SAMN05216283_1217"/>
<evidence type="ECO:0000256" key="3">
    <source>
        <dbReference type="ARBA" id="ARBA00022801"/>
    </source>
</evidence>
<dbReference type="GO" id="GO:0042802">
    <property type="term" value="F:identical protein binding"/>
    <property type="evidence" value="ECO:0007669"/>
    <property type="project" value="UniProtKB-ARBA"/>
</dbReference>
<keyword evidence="7" id="KW-1185">Reference proteome</keyword>
<feature type="domain" description="CMP/dCMP-type deaminase" evidence="5">
    <location>
        <begin position="18"/>
        <end position="134"/>
    </location>
</feature>
<keyword evidence="3" id="KW-0378">Hydrolase</keyword>
<evidence type="ECO:0000256" key="1">
    <source>
        <dbReference type="ARBA" id="ARBA00006576"/>
    </source>
</evidence>
<evidence type="ECO:0000256" key="2">
    <source>
        <dbReference type="ARBA" id="ARBA00022723"/>
    </source>
</evidence>
<accession>A0A1I2MN81</accession>
<gene>
    <name evidence="6" type="ORF">SAMN05216283_1217</name>
</gene>
<dbReference type="PANTHER" id="PTHR11644:SF2">
    <property type="entry name" value="CYTIDINE DEAMINASE"/>
    <property type="match status" value="1"/>
</dbReference>
<evidence type="ECO:0000313" key="7">
    <source>
        <dbReference type="Proteomes" id="UP000198964"/>
    </source>
</evidence>
<protein>
    <submittedName>
        <fullName evidence="6">Cytidine deaminase</fullName>
    </submittedName>
</protein>
<dbReference type="GO" id="GO:0055086">
    <property type="term" value="P:nucleobase-containing small molecule metabolic process"/>
    <property type="evidence" value="ECO:0007669"/>
    <property type="project" value="UniProtKB-ARBA"/>
</dbReference>
<dbReference type="Proteomes" id="UP000198964">
    <property type="component" value="Unassembled WGS sequence"/>
</dbReference>
<dbReference type="PROSITE" id="PS00903">
    <property type="entry name" value="CYT_DCMP_DEAMINASES_1"/>
    <property type="match status" value="1"/>
</dbReference>
<organism evidence="6 7">
    <name type="scientific">Sunxiuqinia elliptica</name>
    <dbReference type="NCBI Taxonomy" id="655355"/>
    <lineage>
        <taxon>Bacteria</taxon>
        <taxon>Pseudomonadati</taxon>
        <taxon>Bacteroidota</taxon>
        <taxon>Bacteroidia</taxon>
        <taxon>Marinilabiliales</taxon>
        <taxon>Prolixibacteraceae</taxon>
        <taxon>Sunxiuqinia</taxon>
    </lineage>
</organism>
<evidence type="ECO:0000259" key="5">
    <source>
        <dbReference type="PROSITE" id="PS51747"/>
    </source>
</evidence>
<sequence>MELKKPQIKEEEINNLIVSASLALEQSIKNSKSNAKYGAAVLSINKEIYKGFNIFSSSQTLSIHAEQCAIINAYINDDKTIKAIAVSSDDESTEPIPCGICRQLLFENARYSGLDIVILTSFNGKLLGKYYLSELYPKPWPNREFKNIKND</sequence>
<comment type="similarity">
    <text evidence="1">Belongs to the cytidine and deoxycytidylate deaminase family.</text>
</comment>